<dbReference type="InterPro" id="IPR007492">
    <property type="entry name" value="LytTR_DNA-bd_dom"/>
</dbReference>
<dbReference type="Pfam" id="PF00072">
    <property type="entry name" value="Response_reg"/>
    <property type="match status" value="1"/>
</dbReference>
<accession>A0A6C0R932</accession>
<dbReference type="Gene3D" id="2.40.50.1020">
    <property type="entry name" value="LytTr DNA-binding domain"/>
    <property type="match status" value="1"/>
</dbReference>
<evidence type="ECO:0000259" key="2">
    <source>
        <dbReference type="PROSITE" id="PS50110"/>
    </source>
</evidence>
<organism evidence="4 5">
    <name type="scientific">Draconibacterium halophilum</name>
    <dbReference type="NCBI Taxonomy" id="2706887"/>
    <lineage>
        <taxon>Bacteria</taxon>
        <taxon>Pseudomonadati</taxon>
        <taxon>Bacteroidota</taxon>
        <taxon>Bacteroidia</taxon>
        <taxon>Marinilabiliales</taxon>
        <taxon>Prolixibacteraceae</taxon>
        <taxon>Draconibacterium</taxon>
    </lineage>
</organism>
<gene>
    <name evidence="4" type="ORF">G0Q07_03470</name>
</gene>
<dbReference type="EMBL" id="CP048409">
    <property type="protein sequence ID" value="QIA06850.1"/>
    <property type="molecule type" value="Genomic_DNA"/>
</dbReference>
<protein>
    <submittedName>
        <fullName evidence="4">Response regulator transcription factor</fullName>
    </submittedName>
</protein>
<dbReference type="PANTHER" id="PTHR37299">
    <property type="entry name" value="TRANSCRIPTIONAL REGULATOR-RELATED"/>
    <property type="match status" value="1"/>
</dbReference>
<dbReference type="SUPFAM" id="SSF52172">
    <property type="entry name" value="CheY-like"/>
    <property type="match status" value="1"/>
</dbReference>
<evidence type="ECO:0000259" key="3">
    <source>
        <dbReference type="PROSITE" id="PS50930"/>
    </source>
</evidence>
<feature type="domain" description="Response regulatory" evidence="2">
    <location>
        <begin position="33"/>
        <end position="146"/>
    </location>
</feature>
<dbReference type="Gene3D" id="3.40.50.2300">
    <property type="match status" value="1"/>
</dbReference>
<dbReference type="SMART" id="SM00850">
    <property type="entry name" value="LytTR"/>
    <property type="match status" value="1"/>
</dbReference>
<dbReference type="PANTHER" id="PTHR37299:SF1">
    <property type="entry name" value="STAGE 0 SPORULATION PROTEIN A HOMOLOG"/>
    <property type="match status" value="1"/>
</dbReference>
<keyword evidence="5" id="KW-1185">Reference proteome</keyword>
<dbReference type="RefSeq" id="WP_163344780.1">
    <property type="nucleotide sequence ID" value="NZ_CP048409.1"/>
</dbReference>
<reference evidence="4 5" key="1">
    <citation type="submission" date="2020-02" db="EMBL/GenBank/DDBJ databases">
        <title>Genome sequencing for Draconibacterium sp. strain M1.</title>
        <authorList>
            <person name="Park S.-J."/>
        </authorList>
    </citation>
    <scope>NUCLEOTIDE SEQUENCE [LARGE SCALE GENOMIC DNA]</scope>
    <source>
        <strain evidence="4 5">M1</strain>
    </source>
</reference>
<keyword evidence="1" id="KW-0597">Phosphoprotein</keyword>
<dbReference type="InterPro" id="IPR011006">
    <property type="entry name" value="CheY-like_superfamily"/>
</dbReference>
<dbReference type="KEGG" id="drc:G0Q07_03470"/>
<evidence type="ECO:0000256" key="1">
    <source>
        <dbReference type="PROSITE-ProRule" id="PRU00169"/>
    </source>
</evidence>
<dbReference type="AlphaFoldDB" id="A0A6C0R932"/>
<name>A0A6C0R932_9BACT</name>
<feature type="modified residue" description="4-aspartylphosphate" evidence="1">
    <location>
        <position position="85"/>
    </location>
</feature>
<feature type="domain" description="HTH LytTR-type" evidence="3">
    <location>
        <begin position="183"/>
        <end position="286"/>
    </location>
</feature>
<dbReference type="Proteomes" id="UP000474630">
    <property type="component" value="Chromosome"/>
</dbReference>
<proteinExistence type="predicted"/>
<dbReference type="InterPro" id="IPR046947">
    <property type="entry name" value="LytR-like"/>
</dbReference>
<dbReference type="CDD" id="cd17536">
    <property type="entry name" value="REC_YesN-like"/>
    <property type="match status" value="1"/>
</dbReference>
<evidence type="ECO:0000313" key="5">
    <source>
        <dbReference type="Proteomes" id="UP000474630"/>
    </source>
</evidence>
<evidence type="ECO:0000313" key="4">
    <source>
        <dbReference type="EMBL" id="QIA06850.1"/>
    </source>
</evidence>
<dbReference type="PROSITE" id="PS50110">
    <property type="entry name" value="RESPONSE_REGULATORY"/>
    <property type="match status" value="1"/>
</dbReference>
<dbReference type="GO" id="GO:0003677">
    <property type="term" value="F:DNA binding"/>
    <property type="evidence" value="ECO:0007669"/>
    <property type="project" value="InterPro"/>
</dbReference>
<dbReference type="PROSITE" id="PS50930">
    <property type="entry name" value="HTH_LYTTR"/>
    <property type="match status" value="1"/>
</dbReference>
<dbReference type="SMART" id="SM00448">
    <property type="entry name" value="REC"/>
    <property type="match status" value="1"/>
</dbReference>
<dbReference type="Pfam" id="PF04397">
    <property type="entry name" value="LytTR"/>
    <property type="match status" value="1"/>
</dbReference>
<sequence length="292" mass="33320">MKITVYSPEPTAYIKTKYFLQLILSLLVMTTYNAIIIDDEKNVQEALKILLERNCPNINICDTASSASQGRELLNNWDVQLIFLDISMPGENGFDFLASIQKEDYAIIFTTAYEEYALRAIKTNAIDYLLKPIDPEELKEAVSKATSHLDLRRQNQKIQNTYDESLNNLTRQANDGFVYAPKITVIEKFGFEIVEVEKIRYIEADGAYSVINLSGLEQVVSSKPVGEIEKILDPSIFVRIHKSTLINLNFLKGFSSFEGYYAILDDKTELAISRRKYNEFKEAVSNYSKSIE</sequence>
<dbReference type="InterPro" id="IPR001789">
    <property type="entry name" value="Sig_transdc_resp-reg_receiver"/>
</dbReference>
<dbReference type="GO" id="GO:0000156">
    <property type="term" value="F:phosphorelay response regulator activity"/>
    <property type="evidence" value="ECO:0007669"/>
    <property type="project" value="InterPro"/>
</dbReference>